<dbReference type="PANTHER" id="PTHR43179">
    <property type="entry name" value="RHAMNOSYLTRANSFERASE WBBL"/>
    <property type="match status" value="1"/>
</dbReference>
<sequence length="613" mass="71183">MNKKKVAIIGTVGIPAKYGGFETLTEQLVNNLHTEFDFTVYCSGLSYKNREEYTLAKRVFIPLDANGKSSIIYDFVSIIHALLYADVILLLGVSAAFMIPFIKLFSNTKVITNIDGLEWKRDKWRGFAKVYLKYQEKIAVKRSHIVVSDNLAIQEYVTSDYKRKTSCIAYGADHVREVEKQSTPSKYAFSVCRIEPENNVHVILEAFSEIDKKIVFVGNWESSKYGKDVRNKYKSFSNIEMLDPIYDQEKLDALRANCEVYIHGHSAGGTNPSLVEAMWLGLPIICWDVVYNRETTRSKALFFDGKEALKELLKSDSNILKQVAADVKELAYKHYNWKKIANQYKEHLIGYDDAISLEDKPVITGTIVLYKNEVEMLRKAIDSFLSAPIKKKLFLVDNSPTDSLAHEFSHPDLEYIYVGQNIGYGRANNYISNFIKDHSSYHLVLNPDVYFDGQVIMELIKELEKDDNLSVIAPKTLYPDGVFQHSCRRYPSFLELLFRRLKIFKSVTDKGEYKDLDLSRSFYPDFIQGAFLLFKTEDYIKLGGFDKRFFMYMEDVDICRKIDQTRKRKLYYPEVEIYHHYTKGSAKNLKLFFHHFLSAIQYFYKWTFVKNPR</sequence>
<comment type="caution">
    <text evidence="5">The sequence shown here is derived from an EMBL/GenBank/DDBJ whole genome shotgun (WGS) entry which is preliminary data.</text>
</comment>
<dbReference type="Gene3D" id="3.90.550.10">
    <property type="entry name" value="Spore Coat Polysaccharide Biosynthesis Protein SpsA, Chain A"/>
    <property type="match status" value="1"/>
</dbReference>
<dbReference type="InterPro" id="IPR001296">
    <property type="entry name" value="Glyco_trans_1"/>
</dbReference>
<name>A0ABW5LTF8_9FLAO</name>
<dbReference type="InterPro" id="IPR029044">
    <property type="entry name" value="Nucleotide-diphossugar_trans"/>
</dbReference>
<keyword evidence="1" id="KW-1133">Transmembrane helix</keyword>
<dbReference type="InterPro" id="IPR001173">
    <property type="entry name" value="Glyco_trans_2-like"/>
</dbReference>
<keyword evidence="6" id="KW-1185">Reference proteome</keyword>
<evidence type="ECO:0000259" key="2">
    <source>
        <dbReference type="Pfam" id="PF00534"/>
    </source>
</evidence>
<dbReference type="InterPro" id="IPR015393">
    <property type="entry name" value="DUF1972"/>
</dbReference>
<feature type="domain" description="Glycosyltransferase 2-like" evidence="3">
    <location>
        <begin position="367"/>
        <end position="482"/>
    </location>
</feature>
<dbReference type="Proteomes" id="UP001597508">
    <property type="component" value="Unassembled WGS sequence"/>
</dbReference>
<feature type="transmembrane region" description="Helical" evidence="1">
    <location>
        <begin position="81"/>
        <end position="102"/>
    </location>
</feature>
<evidence type="ECO:0000256" key="1">
    <source>
        <dbReference type="SAM" id="Phobius"/>
    </source>
</evidence>
<dbReference type="Gene3D" id="3.40.50.2000">
    <property type="entry name" value="Glycogen Phosphorylase B"/>
    <property type="match status" value="1"/>
</dbReference>
<dbReference type="Pfam" id="PF00535">
    <property type="entry name" value="Glycos_transf_2"/>
    <property type="match status" value="1"/>
</dbReference>
<organism evidence="5 6">
    <name type="scientific">Pseudotenacibaculum haliotis</name>
    <dbReference type="NCBI Taxonomy" id="1862138"/>
    <lineage>
        <taxon>Bacteria</taxon>
        <taxon>Pseudomonadati</taxon>
        <taxon>Bacteroidota</taxon>
        <taxon>Flavobacteriia</taxon>
        <taxon>Flavobacteriales</taxon>
        <taxon>Flavobacteriaceae</taxon>
        <taxon>Pseudotenacibaculum</taxon>
    </lineage>
</organism>
<dbReference type="RefSeq" id="WP_379665352.1">
    <property type="nucleotide sequence ID" value="NZ_JBHULH010000001.1"/>
</dbReference>
<protein>
    <submittedName>
        <fullName evidence="5">DUF1972 domain-containing protein</fullName>
    </submittedName>
</protein>
<dbReference type="Pfam" id="PF09314">
    <property type="entry name" value="DUF1972"/>
    <property type="match status" value="1"/>
</dbReference>
<dbReference type="Pfam" id="PF00534">
    <property type="entry name" value="Glycos_transf_1"/>
    <property type="match status" value="1"/>
</dbReference>
<evidence type="ECO:0000259" key="3">
    <source>
        <dbReference type="Pfam" id="PF00535"/>
    </source>
</evidence>
<proteinExistence type="predicted"/>
<accession>A0ABW5LTF8</accession>
<evidence type="ECO:0000313" key="5">
    <source>
        <dbReference type="EMBL" id="MFD2566647.1"/>
    </source>
</evidence>
<feature type="domain" description="DUF1972" evidence="4">
    <location>
        <begin position="4"/>
        <end position="173"/>
    </location>
</feature>
<dbReference type="EMBL" id="JBHULH010000001">
    <property type="protein sequence ID" value="MFD2566647.1"/>
    <property type="molecule type" value="Genomic_DNA"/>
</dbReference>
<dbReference type="SUPFAM" id="SSF53448">
    <property type="entry name" value="Nucleotide-diphospho-sugar transferases"/>
    <property type="match status" value="1"/>
</dbReference>
<keyword evidence="1" id="KW-0472">Membrane</keyword>
<feature type="domain" description="Glycosyl transferase family 1" evidence="2">
    <location>
        <begin position="177"/>
        <end position="312"/>
    </location>
</feature>
<gene>
    <name evidence="5" type="ORF">ACFSRZ_04640</name>
</gene>
<reference evidence="6" key="1">
    <citation type="journal article" date="2019" name="Int. J. Syst. Evol. Microbiol.">
        <title>The Global Catalogue of Microorganisms (GCM) 10K type strain sequencing project: providing services to taxonomists for standard genome sequencing and annotation.</title>
        <authorList>
            <consortium name="The Broad Institute Genomics Platform"/>
            <consortium name="The Broad Institute Genome Sequencing Center for Infectious Disease"/>
            <person name="Wu L."/>
            <person name="Ma J."/>
        </authorList>
    </citation>
    <scope>NUCLEOTIDE SEQUENCE [LARGE SCALE GENOMIC DNA]</scope>
    <source>
        <strain evidence="6">KCTC 52127</strain>
    </source>
</reference>
<evidence type="ECO:0000313" key="6">
    <source>
        <dbReference type="Proteomes" id="UP001597508"/>
    </source>
</evidence>
<evidence type="ECO:0000259" key="4">
    <source>
        <dbReference type="Pfam" id="PF09314"/>
    </source>
</evidence>
<dbReference type="PANTHER" id="PTHR43179:SF10">
    <property type="entry name" value="GLYCOSYL TRANSFERASE"/>
    <property type="match status" value="1"/>
</dbReference>
<keyword evidence="1" id="KW-0812">Transmembrane</keyword>
<dbReference type="SUPFAM" id="SSF53756">
    <property type="entry name" value="UDP-Glycosyltransferase/glycogen phosphorylase"/>
    <property type="match status" value="1"/>
</dbReference>